<proteinExistence type="predicted"/>
<reference evidence="3" key="2">
    <citation type="submission" date="2013-12" db="EMBL/GenBank/DDBJ databases">
        <authorList>
            <person name="Yu Y."/>
            <person name="Lee S."/>
            <person name="de Baynast K."/>
            <person name="Wissotski M."/>
            <person name="Liu L."/>
            <person name="Talag J."/>
            <person name="Goicoechea J."/>
            <person name="Angelova A."/>
            <person name="Jetty R."/>
            <person name="Kudrna D."/>
            <person name="Golser W."/>
            <person name="Rivera L."/>
            <person name="Zhang J."/>
            <person name="Wing R."/>
        </authorList>
    </citation>
    <scope>NUCLEOTIDE SEQUENCE</scope>
</reference>
<feature type="compositionally biased region" description="Polar residues" evidence="1">
    <location>
        <begin position="41"/>
        <end position="58"/>
    </location>
</feature>
<protein>
    <submittedName>
        <fullName evidence="2">Uncharacterized protein</fullName>
    </submittedName>
</protein>
<dbReference type="Proteomes" id="UP000032180">
    <property type="component" value="Chromosome 11"/>
</dbReference>
<evidence type="ECO:0000313" key="3">
    <source>
        <dbReference type="Proteomes" id="UP000032180"/>
    </source>
</evidence>
<dbReference type="AlphaFoldDB" id="A0A0D9XQ02"/>
<keyword evidence="3" id="KW-1185">Reference proteome</keyword>
<accession>A0A0D9XQ02</accession>
<sequence length="129" mass="13840">MKNLYCMPVGLWASVLAAFEPKKILLSKRPIQKIGKGTGTGRVSDSPTSQSTKFTTQPKPKPHRLPQFLSRTLNLSSSSSGGGEDDHPCALLHLRQGDWEQVGSLPRPPPGRLHRGGCSGCSGLSPLLL</sequence>
<reference evidence="2 3" key="1">
    <citation type="submission" date="2012-08" db="EMBL/GenBank/DDBJ databases">
        <title>Oryza genome evolution.</title>
        <authorList>
            <person name="Wing R.A."/>
        </authorList>
    </citation>
    <scope>NUCLEOTIDE SEQUENCE</scope>
</reference>
<name>A0A0D9XQ02_9ORYZ</name>
<evidence type="ECO:0000313" key="2">
    <source>
        <dbReference type="EnsemblPlants" id="LPERR11G05110.1"/>
    </source>
</evidence>
<evidence type="ECO:0000256" key="1">
    <source>
        <dbReference type="SAM" id="MobiDB-lite"/>
    </source>
</evidence>
<reference evidence="2" key="3">
    <citation type="submission" date="2015-04" db="UniProtKB">
        <authorList>
            <consortium name="EnsemblPlants"/>
        </authorList>
    </citation>
    <scope>IDENTIFICATION</scope>
</reference>
<dbReference type="HOGENOM" id="CLU_1951890_0_0_1"/>
<dbReference type="Gramene" id="LPERR11G05110.1">
    <property type="protein sequence ID" value="LPERR11G05110.1"/>
    <property type="gene ID" value="LPERR11G05110"/>
</dbReference>
<dbReference type="EnsemblPlants" id="LPERR11G05110.1">
    <property type="protein sequence ID" value="LPERR11G05110.1"/>
    <property type="gene ID" value="LPERR11G05110"/>
</dbReference>
<feature type="region of interest" description="Disordered" evidence="1">
    <location>
        <begin position="33"/>
        <end position="65"/>
    </location>
</feature>
<organism evidence="2 3">
    <name type="scientific">Leersia perrieri</name>
    <dbReference type="NCBI Taxonomy" id="77586"/>
    <lineage>
        <taxon>Eukaryota</taxon>
        <taxon>Viridiplantae</taxon>
        <taxon>Streptophyta</taxon>
        <taxon>Embryophyta</taxon>
        <taxon>Tracheophyta</taxon>
        <taxon>Spermatophyta</taxon>
        <taxon>Magnoliopsida</taxon>
        <taxon>Liliopsida</taxon>
        <taxon>Poales</taxon>
        <taxon>Poaceae</taxon>
        <taxon>BOP clade</taxon>
        <taxon>Oryzoideae</taxon>
        <taxon>Oryzeae</taxon>
        <taxon>Oryzinae</taxon>
        <taxon>Leersia</taxon>
    </lineage>
</organism>